<dbReference type="Gene3D" id="3.40.50.2000">
    <property type="entry name" value="Glycogen Phosphorylase B"/>
    <property type="match status" value="1"/>
</dbReference>
<dbReference type="Proteomes" id="UP000198555">
    <property type="component" value="Unassembled WGS sequence"/>
</dbReference>
<protein>
    <submittedName>
        <fullName evidence="3">Glycosyltransferase involved in cell wall bisynthesis</fullName>
    </submittedName>
</protein>
<evidence type="ECO:0000313" key="3">
    <source>
        <dbReference type="EMBL" id="SEH50975.1"/>
    </source>
</evidence>
<dbReference type="CDD" id="cd03809">
    <property type="entry name" value="GT4_MtfB-like"/>
    <property type="match status" value="1"/>
</dbReference>
<dbReference type="FunFam" id="3.40.50.2000:FF:000119">
    <property type="entry name" value="Glycosyl transferase group 1"/>
    <property type="match status" value="1"/>
</dbReference>
<dbReference type="EMBL" id="FNWX01000008">
    <property type="protein sequence ID" value="SEH50975.1"/>
    <property type="molecule type" value="Genomic_DNA"/>
</dbReference>
<dbReference type="Pfam" id="PF00534">
    <property type="entry name" value="Glycos_transf_1"/>
    <property type="match status" value="1"/>
</dbReference>
<evidence type="ECO:0000259" key="2">
    <source>
        <dbReference type="Pfam" id="PF00534"/>
    </source>
</evidence>
<gene>
    <name evidence="3" type="ORF">SAMN05421793_10864</name>
</gene>
<dbReference type="RefSeq" id="WP_177165175.1">
    <property type="nucleotide sequence ID" value="NZ_FNWX01000008.1"/>
</dbReference>
<keyword evidence="4" id="KW-1185">Reference proteome</keyword>
<name>A0A1H6ITE2_9FLAO</name>
<accession>A0A1H6ITE2</accession>
<dbReference type="SUPFAM" id="SSF53756">
    <property type="entry name" value="UDP-Glycosyltransferase/glycogen phosphorylase"/>
    <property type="match status" value="1"/>
</dbReference>
<dbReference type="GO" id="GO:0016757">
    <property type="term" value="F:glycosyltransferase activity"/>
    <property type="evidence" value="ECO:0007669"/>
    <property type="project" value="InterPro"/>
</dbReference>
<evidence type="ECO:0000313" key="4">
    <source>
        <dbReference type="Proteomes" id="UP000198555"/>
    </source>
</evidence>
<dbReference type="PANTHER" id="PTHR46401:SF2">
    <property type="entry name" value="GLYCOSYLTRANSFERASE WBBK-RELATED"/>
    <property type="match status" value="1"/>
</dbReference>
<reference evidence="4" key="1">
    <citation type="submission" date="2016-10" db="EMBL/GenBank/DDBJ databases">
        <authorList>
            <person name="Varghese N."/>
            <person name="Submissions S."/>
        </authorList>
    </citation>
    <scope>NUCLEOTIDE SEQUENCE [LARGE SCALE GENOMIC DNA]</scope>
    <source>
        <strain evidence="4">DSM 19326</strain>
    </source>
</reference>
<feature type="domain" description="Glycosyl transferase family 1" evidence="2">
    <location>
        <begin position="220"/>
        <end position="383"/>
    </location>
</feature>
<sequence length="407" mass="47742">MKKIKIIFDLEVIGNAYKYNQTGIFRVAYELFKRFFSNNSLEVFYANHNFNNHKETHLKINRFILEENFIIKNVNDCIRVKFIPFRKEKLFKKIYKLIGISDYVISYNEEIKNAQIYHTFYYPIHESLEVYPHLKKVITIHDLIPILYPQYNENTELLEKTIKSIGSSNFAICVSENTKKDLLKYAPYIDPEKVFVSLLAASKDFFYKCDDGKKFSEVQKKYNIPNKYFLSLSTLEPRKNIDHVIRSFVKMITEKKINDLSLVLVGNKGWDFEKIFQEYENAKELKNKIIITGRIPDEDLASIYSHANSFYYMSFYEGFGLPPLEAMQCGTAVVVSNTSSLPEVVSNAGVLLDPTDQGQLVETMWKIYDNDEYRQDLGRKAIEQAKNFSWEKTVAEHLKIYETILQF</sequence>
<keyword evidence="1 3" id="KW-0808">Transferase</keyword>
<dbReference type="STRING" id="420404.SAMN05421793_10864"/>
<dbReference type="GO" id="GO:0009103">
    <property type="term" value="P:lipopolysaccharide biosynthetic process"/>
    <property type="evidence" value="ECO:0007669"/>
    <property type="project" value="TreeGrafter"/>
</dbReference>
<evidence type="ECO:0000256" key="1">
    <source>
        <dbReference type="ARBA" id="ARBA00022679"/>
    </source>
</evidence>
<organism evidence="3 4">
    <name type="scientific">Epilithonimonas hominis</name>
    <dbReference type="NCBI Taxonomy" id="420404"/>
    <lineage>
        <taxon>Bacteria</taxon>
        <taxon>Pseudomonadati</taxon>
        <taxon>Bacteroidota</taxon>
        <taxon>Flavobacteriia</taxon>
        <taxon>Flavobacteriales</taxon>
        <taxon>Weeksellaceae</taxon>
        <taxon>Chryseobacterium group</taxon>
        <taxon>Epilithonimonas</taxon>
    </lineage>
</organism>
<dbReference type="AlphaFoldDB" id="A0A1H6ITE2"/>
<proteinExistence type="predicted"/>
<dbReference type="PANTHER" id="PTHR46401">
    <property type="entry name" value="GLYCOSYLTRANSFERASE WBBK-RELATED"/>
    <property type="match status" value="1"/>
</dbReference>
<dbReference type="InterPro" id="IPR001296">
    <property type="entry name" value="Glyco_trans_1"/>
</dbReference>